<dbReference type="GO" id="GO:0005737">
    <property type="term" value="C:cytoplasm"/>
    <property type="evidence" value="ECO:0007669"/>
    <property type="project" value="TreeGrafter"/>
</dbReference>
<dbReference type="PANTHER" id="PTHR42850:SF4">
    <property type="entry name" value="ZINC-DEPENDENT ENDOPOLYPHOSPHATASE"/>
    <property type="match status" value="1"/>
</dbReference>
<dbReference type="InterPro" id="IPR029052">
    <property type="entry name" value="Metallo-depent_PP-like"/>
</dbReference>
<protein>
    <submittedName>
        <fullName evidence="2">Serine/threonine protein phosphatase</fullName>
    </submittedName>
</protein>
<dbReference type="GO" id="GO:0110154">
    <property type="term" value="P:RNA decapping"/>
    <property type="evidence" value="ECO:0007669"/>
    <property type="project" value="TreeGrafter"/>
</dbReference>
<dbReference type="InterPro" id="IPR050126">
    <property type="entry name" value="Ap4A_hydrolase"/>
</dbReference>
<dbReference type="EMBL" id="QOCE01000012">
    <property type="protein sequence ID" value="RBW60054.1"/>
    <property type="molecule type" value="Genomic_DNA"/>
</dbReference>
<comment type="caution">
    <text evidence="2">The sequence shown here is derived from an EMBL/GenBank/DDBJ whole genome shotgun (WGS) entry which is preliminary data.</text>
</comment>
<feature type="domain" description="Calcineurin-like phosphoesterase" evidence="1">
    <location>
        <begin position="4"/>
        <end position="207"/>
    </location>
</feature>
<reference evidence="2 3" key="1">
    <citation type="submission" date="2018-07" db="EMBL/GenBank/DDBJ databases">
        <title>Modular assembly of carbohydrate-degrading microbial communities in the ocean.</title>
        <authorList>
            <person name="Enke T.N."/>
            <person name="Datta M.S."/>
            <person name="Schwartzman J.A."/>
            <person name="Cermak N."/>
            <person name="Schmitz D.A."/>
            <person name="Barrere J."/>
            <person name="Cordero O.X."/>
        </authorList>
    </citation>
    <scope>NUCLEOTIDE SEQUENCE [LARGE SCALE GENOMIC DNA]</scope>
    <source>
        <strain evidence="2 3">C3M10</strain>
    </source>
</reference>
<dbReference type="PANTHER" id="PTHR42850">
    <property type="entry name" value="METALLOPHOSPHOESTERASE"/>
    <property type="match status" value="1"/>
</dbReference>
<dbReference type="Proteomes" id="UP000252706">
    <property type="component" value="Unassembled WGS sequence"/>
</dbReference>
<dbReference type="CDD" id="cd00144">
    <property type="entry name" value="MPP_PPP_family"/>
    <property type="match status" value="1"/>
</dbReference>
<accession>A0A366X4Y9</accession>
<sequence>MTTPIYSIGDIHGQLGMLETALSRIEVDGGRDARVVFLGDYTDRGPNSAGVLDFLIKGQAEGRDWITIKGNHDRMFSLFMQDYPINDDRLLVGYHWLHERIGGIETLASYGVEVPERTRIYEVHAAARAAVPQAHIDFLAGLQVTHQQGDLLFVHAGIRPEIPLSEQTEDDLIWIRDSFHKYTGPHPYLVVHGHTPVKSATHYGNRVNLDAGAGYGQPLVTAVFEGNRCWCLTDQGRVELTA</sequence>
<proteinExistence type="predicted"/>
<dbReference type="InterPro" id="IPR004843">
    <property type="entry name" value="Calcineurin-like_PHP"/>
</dbReference>
<dbReference type="Pfam" id="PF00149">
    <property type="entry name" value="Metallophos"/>
    <property type="match status" value="1"/>
</dbReference>
<dbReference type="OrthoDB" id="9807890at2"/>
<organism evidence="2 3">
    <name type="scientific">Phaeobacter gallaeciensis</name>
    <dbReference type="NCBI Taxonomy" id="60890"/>
    <lineage>
        <taxon>Bacteria</taxon>
        <taxon>Pseudomonadati</taxon>
        <taxon>Pseudomonadota</taxon>
        <taxon>Alphaproteobacteria</taxon>
        <taxon>Rhodobacterales</taxon>
        <taxon>Roseobacteraceae</taxon>
        <taxon>Phaeobacter</taxon>
    </lineage>
</organism>
<evidence type="ECO:0000313" key="2">
    <source>
        <dbReference type="EMBL" id="RBW60054.1"/>
    </source>
</evidence>
<dbReference type="RefSeq" id="WP_113822418.1">
    <property type="nucleotide sequence ID" value="NZ_QOCE01000012.1"/>
</dbReference>
<evidence type="ECO:0000313" key="3">
    <source>
        <dbReference type="Proteomes" id="UP000252706"/>
    </source>
</evidence>
<dbReference type="AlphaFoldDB" id="A0A366X4Y9"/>
<dbReference type="GO" id="GO:0008803">
    <property type="term" value="F:bis(5'-nucleosyl)-tetraphosphatase (symmetrical) activity"/>
    <property type="evidence" value="ECO:0007669"/>
    <property type="project" value="TreeGrafter"/>
</dbReference>
<gene>
    <name evidence="2" type="ORF">DS909_05380</name>
</gene>
<dbReference type="SUPFAM" id="SSF56300">
    <property type="entry name" value="Metallo-dependent phosphatases"/>
    <property type="match status" value="1"/>
</dbReference>
<dbReference type="GO" id="GO:0016791">
    <property type="term" value="F:phosphatase activity"/>
    <property type="evidence" value="ECO:0007669"/>
    <property type="project" value="TreeGrafter"/>
</dbReference>
<name>A0A366X4Y9_9RHOB</name>
<dbReference type="Gene3D" id="3.60.21.10">
    <property type="match status" value="1"/>
</dbReference>
<evidence type="ECO:0000259" key="1">
    <source>
        <dbReference type="Pfam" id="PF00149"/>
    </source>
</evidence>